<gene>
    <name evidence="3" type="ORF">PVK06_040506</name>
</gene>
<comment type="caution">
    <text evidence="3">The sequence shown here is derived from an EMBL/GenBank/DDBJ whole genome shotgun (WGS) entry which is preliminary data.</text>
</comment>
<protein>
    <recommendedName>
        <fullName evidence="2">NB-ARC domain-containing protein</fullName>
    </recommendedName>
</protein>
<evidence type="ECO:0000313" key="3">
    <source>
        <dbReference type="EMBL" id="KAK5785885.1"/>
    </source>
</evidence>
<dbReference type="Proteomes" id="UP001358586">
    <property type="component" value="Chromosome 11"/>
</dbReference>
<feature type="domain" description="NB-ARC" evidence="2">
    <location>
        <begin position="96"/>
        <end position="150"/>
    </location>
</feature>
<accession>A0ABR0N5N5</accession>
<dbReference type="EMBL" id="JARKNE010000011">
    <property type="protein sequence ID" value="KAK5785885.1"/>
    <property type="molecule type" value="Genomic_DNA"/>
</dbReference>
<dbReference type="Gene3D" id="3.40.50.300">
    <property type="entry name" value="P-loop containing nucleotide triphosphate hydrolases"/>
    <property type="match status" value="1"/>
</dbReference>
<proteinExistence type="predicted"/>
<dbReference type="SUPFAM" id="SSF52540">
    <property type="entry name" value="P-loop containing nucleoside triphosphate hydrolases"/>
    <property type="match status" value="1"/>
</dbReference>
<dbReference type="PANTHER" id="PTHR33463:SF197">
    <property type="entry name" value="DOMAIN-CONTAINING DISEASE RESISTANCE PROTEIN, PUTATIVE-RELATED"/>
    <property type="match status" value="1"/>
</dbReference>
<keyword evidence="1" id="KW-0611">Plant defense</keyword>
<evidence type="ECO:0000259" key="2">
    <source>
        <dbReference type="Pfam" id="PF00931"/>
    </source>
</evidence>
<feature type="domain" description="NB-ARC" evidence="2">
    <location>
        <begin position="16"/>
        <end position="90"/>
    </location>
</feature>
<keyword evidence="4" id="KW-1185">Reference proteome</keyword>
<organism evidence="3 4">
    <name type="scientific">Gossypium arboreum</name>
    <name type="common">Tree cotton</name>
    <name type="synonym">Gossypium nanking</name>
    <dbReference type="NCBI Taxonomy" id="29729"/>
    <lineage>
        <taxon>Eukaryota</taxon>
        <taxon>Viridiplantae</taxon>
        <taxon>Streptophyta</taxon>
        <taxon>Embryophyta</taxon>
        <taxon>Tracheophyta</taxon>
        <taxon>Spermatophyta</taxon>
        <taxon>Magnoliopsida</taxon>
        <taxon>eudicotyledons</taxon>
        <taxon>Gunneridae</taxon>
        <taxon>Pentapetalae</taxon>
        <taxon>rosids</taxon>
        <taxon>malvids</taxon>
        <taxon>Malvales</taxon>
        <taxon>Malvaceae</taxon>
        <taxon>Malvoideae</taxon>
        <taxon>Gossypium</taxon>
    </lineage>
</organism>
<dbReference type="Pfam" id="PF00931">
    <property type="entry name" value="NB-ARC"/>
    <property type="match status" value="2"/>
</dbReference>
<sequence>MVPPAKGYEEFESRTSVLNEIIEALIDNSVSVIGVHAMDGIGKTTLVKKITRKVKGKLFDSVFIATLTQAIDIEKIQNRIAELLGLKFEEQSAHIDIEEVGIPFGNEHKSCELLLTSRELSVLTNGMDAKKHFSIRLLNEKEAWDLFKKAGDCVESFSLKPIATEVAKKCHNGLIEKLMRYIVGLGLFGGVNTMEEARNKVLTVIANLKVSSLLLDSDDDEHFDIYDVV</sequence>
<dbReference type="InterPro" id="IPR002182">
    <property type="entry name" value="NB-ARC"/>
</dbReference>
<name>A0ABR0N5N5_GOSAR</name>
<dbReference type="InterPro" id="IPR050905">
    <property type="entry name" value="Plant_NBS-LRR"/>
</dbReference>
<dbReference type="PANTHER" id="PTHR33463">
    <property type="entry name" value="NB-ARC DOMAIN-CONTAINING PROTEIN-RELATED"/>
    <property type="match status" value="1"/>
</dbReference>
<reference evidence="3 4" key="1">
    <citation type="submission" date="2023-03" db="EMBL/GenBank/DDBJ databases">
        <title>WGS of Gossypium arboreum.</title>
        <authorList>
            <person name="Yu D."/>
        </authorList>
    </citation>
    <scope>NUCLEOTIDE SEQUENCE [LARGE SCALE GENOMIC DNA]</scope>
    <source>
        <tissue evidence="3">Leaf</tissue>
    </source>
</reference>
<evidence type="ECO:0000313" key="4">
    <source>
        <dbReference type="Proteomes" id="UP001358586"/>
    </source>
</evidence>
<dbReference type="InterPro" id="IPR027417">
    <property type="entry name" value="P-loop_NTPase"/>
</dbReference>
<evidence type="ECO:0000256" key="1">
    <source>
        <dbReference type="ARBA" id="ARBA00022821"/>
    </source>
</evidence>